<gene>
    <name evidence="4" type="ORF">NLI96_g4554</name>
</gene>
<feature type="compositionally biased region" description="Basic residues" evidence="2">
    <location>
        <begin position="317"/>
        <end position="327"/>
    </location>
</feature>
<feature type="compositionally biased region" description="Basic and acidic residues" evidence="2">
    <location>
        <begin position="384"/>
        <end position="408"/>
    </location>
</feature>
<comment type="caution">
    <text evidence="4">The sequence shown here is derived from an EMBL/GenBank/DDBJ whole genome shotgun (WGS) entry which is preliminary data.</text>
</comment>
<feature type="compositionally biased region" description="Acidic residues" evidence="2">
    <location>
        <begin position="300"/>
        <end position="309"/>
    </location>
</feature>
<organism evidence="4 5">
    <name type="scientific">Meripilus lineatus</name>
    <dbReference type="NCBI Taxonomy" id="2056292"/>
    <lineage>
        <taxon>Eukaryota</taxon>
        <taxon>Fungi</taxon>
        <taxon>Dikarya</taxon>
        <taxon>Basidiomycota</taxon>
        <taxon>Agaricomycotina</taxon>
        <taxon>Agaricomycetes</taxon>
        <taxon>Polyporales</taxon>
        <taxon>Meripilaceae</taxon>
        <taxon>Meripilus</taxon>
    </lineage>
</organism>
<dbReference type="InterPro" id="IPR015158">
    <property type="entry name" value="Bud22_dom"/>
</dbReference>
<dbReference type="PANTHER" id="PTHR23325:SF1">
    <property type="entry name" value="SERUM RESPONSE FACTOR-BINDING PROTEIN 1"/>
    <property type="match status" value="1"/>
</dbReference>
<feature type="compositionally biased region" description="Polar residues" evidence="2">
    <location>
        <begin position="416"/>
        <end position="429"/>
    </location>
</feature>
<feature type="compositionally biased region" description="Acidic residues" evidence="2">
    <location>
        <begin position="166"/>
        <end position="175"/>
    </location>
</feature>
<dbReference type="Pfam" id="PF09073">
    <property type="entry name" value="BUD22"/>
    <property type="match status" value="1"/>
</dbReference>
<dbReference type="InterPro" id="IPR037393">
    <property type="entry name" value="Bud22/SRFB1"/>
</dbReference>
<name>A0AAD5V9Y7_9APHY</name>
<keyword evidence="1" id="KW-0175">Coiled coil</keyword>
<dbReference type="Proteomes" id="UP001212997">
    <property type="component" value="Unassembled WGS sequence"/>
</dbReference>
<evidence type="ECO:0000256" key="2">
    <source>
        <dbReference type="SAM" id="MobiDB-lite"/>
    </source>
</evidence>
<dbReference type="GO" id="GO:0030490">
    <property type="term" value="P:maturation of SSU-rRNA"/>
    <property type="evidence" value="ECO:0007669"/>
    <property type="project" value="TreeGrafter"/>
</dbReference>
<protein>
    <recommendedName>
        <fullName evidence="3">Bud22 domain-containing protein</fullName>
    </recommendedName>
</protein>
<feature type="compositionally biased region" description="Acidic residues" evidence="2">
    <location>
        <begin position="192"/>
        <end position="222"/>
    </location>
</feature>
<feature type="compositionally biased region" description="Polar residues" evidence="2">
    <location>
        <begin position="277"/>
        <end position="287"/>
    </location>
</feature>
<evidence type="ECO:0000256" key="1">
    <source>
        <dbReference type="ARBA" id="ARBA00023054"/>
    </source>
</evidence>
<accession>A0AAD5V9Y7</accession>
<feature type="domain" description="Bud22" evidence="3">
    <location>
        <begin position="28"/>
        <end position="429"/>
    </location>
</feature>
<dbReference type="EMBL" id="JANAWD010000135">
    <property type="protein sequence ID" value="KAJ3485992.1"/>
    <property type="molecule type" value="Genomic_DNA"/>
</dbReference>
<dbReference type="AlphaFoldDB" id="A0AAD5V9Y7"/>
<dbReference type="PANTHER" id="PTHR23325">
    <property type="entry name" value="SERUM RESPONSE FACTOR-BINDING"/>
    <property type="match status" value="1"/>
</dbReference>
<evidence type="ECO:0000313" key="4">
    <source>
        <dbReference type="EMBL" id="KAJ3485992.1"/>
    </source>
</evidence>
<reference evidence="4" key="1">
    <citation type="submission" date="2022-07" db="EMBL/GenBank/DDBJ databases">
        <title>Genome Sequence of Physisporinus lineatus.</title>
        <authorList>
            <person name="Buettner E."/>
        </authorList>
    </citation>
    <scope>NUCLEOTIDE SEQUENCE</scope>
    <source>
        <strain evidence="4">VT162</strain>
    </source>
</reference>
<dbReference type="GO" id="GO:0030686">
    <property type="term" value="C:90S preribosome"/>
    <property type="evidence" value="ECO:0007669"/>
    <property type="project" value="TreeGrafter"/>
</dbReference>
<evidence type="ECO:0000259" key="3">
    <source>
        <dbReference type="Pfam" id="PF09073"/>
    </source>
</evidence>
<feature type="region of interest" description="Disordered" evidence="2">
    <location>
        <begin position="160"/>
        <end position="429"/>
    </location>
</feature>
<dbReference type="GO" id="GO:0005634">
    <property type="term" value="C:nucleus"/>
    <property type="evidence" value="ECO:0007669"/>
    <property type="project" value="TreeGrafter"/>
</dbReference>
<evidence type="ECO:0000313" key="5">
    <source>
        <dbReference type="Proteomes" id="UP001212997"/>
    </source>
</evidence>
<keyword evidence="5" id="KW-1185">Reference proteome</keyword>
<sequence length="429" mass="46627">MSEARPLKRKRGKSTIEDDITSKVVGKLHHGVREVRKAAKKAKQFEIQKLVKRLKTLRADKSKAAEVPSLEAQLDVLKEIETEVIADTALRSKFKKDRLLSTHEAVVGAVAAELSSKPVPEALTGSPLAKVQGRLLSSKLIAQDVATVIDSVRNIIQPQTKADIPMEVDSEDGDEVPPRKTHKTKETFASSPEDETEGEHEAVTEAEADDSASEELGDDDGWESGSVHSDPGAGASSSESSSEADEAGADESRPLKLKPAATKKQRMSDARTPPGEPSTSSAHSTFLPTLAVGFTRGDSDASDLSEGEAEMVNGGPKKNRRGQRARRAIWEKKYGRNANHVKNEHQPTAKGSYKSGGRGDTSRNTRPQYPHPRERTVGTASADSRPHKAKAEPVRKDEKPLHPSWEAKKRLKEKQTATILPSQSTKTVF</sequence>
<feature type="compositionally biased region" description="Low complexity" evidence="2">
    <location>
        <begin position="229"/>
        <end position="241"/>
    </location>
</feature>
<proteinExistence type="predicted"/>